<reference evidence="1 2" key="1">
    <citation type="submission" date="2019-06" db="EMBL/GenBank/DDBJ databases">
        <title>Sorghum-associated microbial communities from plants grown in Nebraska, USA.</title>
        <authorList>
            <person name="Schachtman D."/>
        </authorList>
    </citation>
    <scope>NUCLEOTIDE SEQUENCE [LARGE SCALE GENOMIC DNA]</scope>
    <source>
        <strain evidence="1 2">1225</strain>
    </source>
</reference>
<evidence type="ECO:0000313" key="1">
    <source>
        <dbReference type="EMBL" id="TWF43341.1"/>
    </source>
</evidence>
<dbReference type="EMBL" id="VIWP01000021">
    <property type="protein sequence ID" value="TWF43341.1"/>
    <property type="molecule type" value="Genomic_DNA"/>
</dbReference>
<sequence length="70" mass="7336">MSRPPIVEVSVTGTDGERVAIGLMTAHQALSLPEHVPFEASHPDHEPGATDVLLDRGTLQAHVDGSPSNS</sequence>
<proteinExistence type="predicted"/>
<keyword evidence="2" id="KW-1185">Reference proteome</keyword>
<dbReference type="Proteomes" id="UP000320653">
    <property type="component" value="Unassembled WGS sequence"/>
</dbReference>
<organism evidence="1 2">
    <name type="scientific">Neorhizobium alkalisoli</name>
    <dbReference type="NCBI Taxonomy" id="528178"/>
    <lineage>
        <taxon>Bacteria</taxon>
        <taxon>Pseudomonadati</taxon>
        <taxon>Pseudomonadota</taxon>
        <taxon>Alphaproteobacteria</taxon>
        <taxon>Hyphomicrobiales</taxon>
        <taxon>Rhizobiaceae</taxon>
        <taxon>Rhizobium/Agrobacterium group</taxon>
        <taxon>Neorhizobium</taxon>
    </lineage>
</organism>
<gene>
    <name evidence="1" type="ORF">FHW37_12111</name>
</gene>
<dbReference type="AlphaFoldDB" id="A0A561PYZ0"/>
<comment type="caution">
    <text evidence="1">The sequence shown here is derived from an EMBL/GenBank/DDBJ whole genome shotgun (WGS) entry which is preliminary data.</text>
</comment>
<dbReference type="RefSeq" id="WP_186458517.1">
    <property type="nucleotide sequence ID" value="NZ_VIWP01000021.1"/>
</dbReference>
<accession>A0A561PYZ0</accession>
<name>A0A561PYZ0_9HYPH</name>
<protein>
    <submittedName>
        <fullName evidence="1">Uncharacterized protein</fullName>
    </submittedName>
</protein>
<evidence type="ECO:0000313" key="2">
    <source>
        <dbReference type="Proteomes" id="UP000320653"/>
    </source>
</evidence>